<evidence type="ECO:0000259" key="1">
    <source>
        <dbReference type="PROSITE" id="PS50995"/>
    </source>
</evidence>
<protein>
    <submittedName>
        <fullName evidence="2">MarR family winged helix-turn-helix transcriptional regulator</fullName>
    </submittedName>
</protein>
<evidence type="ECO:0000313" key="2">
    <source>
        <dbReference type="EMBL" id="MFG1709497.1"/>
    </source>
</evidence>
<comment type="caution">
    <text evidence="2">The sequence shown here is derived from an EMBL/GenBank/DDBJ whole genome shotgun (WGS) entry which is preliminary data.</text>
</comment>
<evidence type="ECO:0000313" key="3">
    <source>
        <dbReference type="Proteomes" id="UP001603978"/>
    </source>
</evidence>
<accession>A0ABW7AQ08</accession>
<gene>
    <name evidence="2" type="ORF">ACFLIM_40545</name>
</gene>
<name>A0ABW7AQ08_9ACTN</name>
<dbReference type="Proteomes" id="UP001603978">
    <property type="component" value="Unassembled WGS sequence"/>
</dbReference>
<dbReference type="Gene3D" id="1.10.10.10">
    <property type="entry name" value="Winged helix-like DNA-binding domain superfamily/Winged helix DNA-binding domain"/>
    <property type="match status" value="1"/>
</dbReference>
<dbReference type="SMART" id="SM00347">
    <property type="entry name" value="HTH_MARR"/>
    <property type="match status" value="1"/>
</dbReference>
<proteinExistence type="predicted"/>
<dbReference type="Pfam" id="PF12802">
    <property type="entry name" value="MarR_2"/>
    <property type="match status" value="1"/>
</dbReference>
<dbReference type="PANTHER" id="PTHR33164">
    <property type="entry name" value="TRANSCRIPTIONAL REGULATOR, MARR FAMILY"/>
    <property type="match status" value="1"/>
</dbReference>
<organism evidence="2 3">
    <name type="scientific">Nonomuraea marmarensis</name>
    <dbReference type="NCBI Taxonomy" id="3351344"/>
    <lineage>
        <taxon>Bacteria</taxon>
        <taxon>Bacillati</taxon>
        <taxon>Actinomycetota</taxon>
        <taxon>Actinomycetes</taxon>
        <taxon>Streptosporangiales</taxon>
        <taxon>Streptosporangiaceae</taxon>
        <taxon>Nonomuraea</taxon>
    </lineage>
</organism>
<feature type="domain" description="HTH marR-type" evidence="1">
    <location>
        <begin position="1"/>
        <end position="153"/>
    </location>
</feature>
<dbReference type="RefSeq" id="WP_393174331.1">
    <property type="nucleotide sequence ID" value="NZ_JBICRM010000037.1"/>
</dbReference>
<sequence length="172" mass="18610">MSHEAQPTDAIRWLTPHELESWMPFNGMLLALLSALDAQLRDDGLSLFSYLVLAGLSDAPERTRPMSDLAVLANGSLSRLSHAVSTLEKRGWVRRCRSPENGRITVATLTDAGYDKLAATAPGHVETVRRLVLDVISEEQLQQLGTISQAILTAMDAPCPPPQGGAKVKPMA</sequence>
<dbReference type="InterPro" id="IPR036388">
    <property type="entry name" value="WH-like_DNA-bd_sf"/>
</dbReference>
<dbReference type="PROSITE" id="PS50995">
    <property type="entry name" value="HTH_MARR_2"/>
    <property type="match status" value="1"/>
</dbReference>
<reference evidence="2 3" key="1">
    <citation type="submission" date="2024-10" db="EMBL/GenBank/DDBJ databases">
        <authorList>
            <person name="Topkara A.R."/>
            <person name="Saygin H."/>
        </authorList>
    </citation>
    <scope>NUCLEOTIDE SEQUENCE [LARGE SCALE GENOMIC DNA]</scope>
    <source>
        <strain evidence="2 3">M3C6</strain>
    </source>
</reference>
<dbReference type="SUPFAM" id="SSF46785">
    <property type="entry name" value="Winged helix' DNA-binding domain"/>
    <property type="match status" value="1"/>
</dbReference>
<keyword evidence="3" id="KW-1185">Reference proteome</keyword>
<dbReference type="InterPro" id="IPR000835">
    <property type="entry name" value="HTH_MarR-typ"/>
</dbReference>
<dbReference type="EMBL" id="JBICRM010000037">
    <property type="protein sequence ID" value="MFG1709497.1"/>
    <property type="molecule type" value="Genomic_DNA"/>
</dbReference>
<dbReference type="PANTHER" id="PTHR33164:SF99">
    <property type="entry name" value="MARR FAMILY REGULATORY PROTEIN"/>
    <property type="match status" value="1"/>
</dbReference>
<dbReference type="InterPro" id="IPR039422">
    <property type="entry name" value="MarR/SlyA-like"/>
</dbReference>
<dbReference type="InterPro" id="IPR036390">
    <property type="entry name" value="WH_DNA-bd_sf"/>
</dbReference>